<organism evidence="3 4">
    <name type="scientific">Tropilaelaps mercedesae</name>
    <dbReference type="NCBI Taxonomy" id="418985"/>
    <lineage>
        <taxon>Eukaryota</taxon>
        <taxon>Metazoa</taxon>
        <taxon>Ecdysozoa</taxon>
        <taxon>Arthropoda</taxon>
        <taxon>Chelicerata</taxon>
        <taxon>Arachnida</taxon>
        <taxon>Acari</taxon>
        <taxon>Parasitiformes</taxon>
        <taxon>Mesostigmata</taxon>
        <taxon>Gamasina</taxon>
        <taxon>Dermanyssoidea</taxon>
        <taxon>Laelapidae</taxon>
        <taxon>Tropilaelaps</taxon>
    </lineage>
</organism>
<sequence>MTEFGMRSFTVQGQRKNSTLYVHPEGPYKLHQNQELQYGKFLMEKNAVHRTHGGVVHIYTHCYTFRKKCPARAVFTEDNVVVKNGNEPHNHQPVEDEVDQFRLLMELRKAQQICNGNQEIVYKCELCSKIFSHKKTLLAHYRSAHRVEPSNADGSQQNFKCVHCDNAVFATLTRLRSHYVDTHQFDPVTQQLEFDSLIAFEHWRRLVESETGLRMRRRWGSRKRKDGSLRFRFSCQRNDPLRKGMVRVNFAWCPAEMKVVKDGGANGKVMVEWNSSHYGHDLDHLTLVAVQDVEGPEQDHNGAVKVTEVAEDQSPEEVEGISTDIQMVSEEAVGPEDGAVLLQEDNPQQSEDIVGVESLAANESMAETIEERCEMEDIVADVPPLEPRLQRAVSSMCASVGITKTAVKQGGTLRGSQQVEAVSKMNDLLQLMVNVQLAPEDYEQVHKLMDAILIVYKRRLQQQQQEQEQEQDDETLQTIESQEQHVITLEGGEGGHRIIVIEGPVSEHLYEHSYSAQDGETAIETENEVTTEEDVLTEDNVTWEVREIECVKSGTRQKAILRQ</sequence>
<dbReference type="OrthoDB" id="6426693at2759"/>
<reference evidence="3 4" key="1">
    <citation type="journal article" date="2017" name="Gigascience">
        <title>Draft genome of the honey bee ectoparasitic mite, Tropilaelaps mercedesae, is shaped by the parasitic life history.</title>
        <authorList>
            <person name="Dong X."/>
            <person name="Armstrong S.D."/>
            <person name="Xia D."/>
            <person name="Makepeace B.L."/>
            <person name="Darby A.C."/>
            <person name="Kadowaki T."/>
        </authorList>
    </citation>
    <scope>NUCLEOTIDE SEQUENCE [LARGE SCALE GENOMIC DNA]</scope>
    <source>
        <strain evidence="3">Wuxi-XJTLU</strain>
    </source>
</reference>
<dbReference type="PROSITE" id="PS00028">
    <property type="entry name" value="ZINC_FINGER_C2H2_1"/>
    <property type="match status" value="1"/>
</dbReference>
<dbReference type="PANTHER" id="PTHR33936">
    <property type="entry name" value="PROTEIN CBG17840"/>
    <property type="match status" value="1"/>
</dbReference>
<dbReference type="SMART" id="SM00355">
    <property type="entry name" value="ZnF_C2H2"/>
    <property type="match status" value="2"/>
</dbReference>
<dbReference type="PROSITE" id="PS50157">
    <property type="entry name" value="ZINC_FINGER_C2H2_2"/>
    <property type="match status" value="1"/>
</dbReference>
<keyword evidence="1" id="KW-0863">Zinc-finger</keyword>
<dbReference type="InterPro" id="IPR036236">
    <property type="entry name" value="Znf_C2H2_sf"/>
</dbReference>
<feature type="domain" description="C2H2-type" evidence="2">
    <location>
        <begin position="122"/>
        <end position="150"/>
    </location>
</feature>
<gene>
    <name evidence="3" type="ORF">BIW11_12060</name>
</gene>
<keyword evidence="4" id="KW-1185">Reference proteome</keyword>
<dbReference type="SUPFAM" id="SSF57667">
    <property type="entry name" value="beta-beta-alpha zinc fingers"/>
    <property type="match status" value="1"/>
</dbReference>
<dbReference type="PANTHER" id="PTHR33936:SF24">
    <property type="entry name" value="C2H2-TYPE DOMAIN-CONTAINING PROTEIN"/>
    <property type="match status" value="1"/>
</dbReference>
<dbReference type="GO" id="GO:0008270">
    <property type="term" value="F:zinc ion binding"/>
    <property type="evidence" value="ECO:0007669"/>
    <property type="project" value="UniProtKB-KW"/>
</dbReference>
<dbReference type="Proteomes" id="UP000192247">
    <property type="component" value="Unassembled WGS sequence"/>
</dbReference>
<keyword evidence="1" id="KW-0479">Metal-binding</keyword>
<evidence type="ECO:0000313" key="3">
    <source>
        <dbReference type="EMBL" id="OQR69774.1"/>
    </source>
</evidence>
<name>A0A1V9X8A6_9ACAR</name>
<evidence type="ECO:0000259" key="2">
    <source>
        <dbReference type="PROSITE" id="PS50157"/>
    </source>
</evidence>
<dbReference type="Gene3D" id="2.20.25.240">
    <property type="match status" value="1"/>
</dbReference>
<protein>
    <recommendedName>
        <fullName evidence="2">C2H2-type domain-containing protein</fullName>
    </recommendedName>
</protein>
<dbReference type="InParanoid" id="A0A1V9X8A6"/>
<proteinExistence type="predicted"/>
<accession>A0A1V9X8A6</accession>
<evidence type="ECO:0000256" key="1">
    <source>
        <dbReference type="PROSITE-ProRule" id="PRU00042"/>
    </source>
</evidence>
<evidence type="ECO:0000313" key="4">
    <source>
        <dbReference type="Proteomes" id="UP000192247"/>
    </source>
</evidence>
<comment type="caution">
    <text evidence="3">The sequence shown here is derived from an EMBL/GenBank/DDBJ whole genome shotgun (WGS) entry which is preliminary data.</text>
</comment>
<keyword evidence="1" id="KW-0862">Zinc</keyword>
<dbReference type="InterPro" id="IPR013087">
    <property type="entry name" value="Znf_C2H2_type"/>
</dbReference>
<dbReference type="Gene3D" id="3.30.160.60">
    <property type="entry name" value="Classic Zinc Finger"/>
    <property type="match status" value="1"/>
</dbReference>
<dbReference type="EMBL" id="MNPL01019904">
    <property type="protein sequence ID" value="OQR69774.1"/>
    <property type="molecule type" value="Genomic_DNA"/>
</dbReference>
<dbReference type="AlphaFoldDB" id="A0A1V9X8A6"/>
<dbReference type="InterPro" id="IPR052797">
    <property type="entry name" value="RegFact_GeneExpr_CellDeath"/>
</dbReference>